<dbReference type="EMBL" id="JACEGA010000001">
    <property type="protein sequence ID" value="MBB2184674.1"/>
    <property type="molecule type" value="Genomic_DNA"/>
</dbReference>
<dbReference type="PANTHER" id="PTHR34351:SF2">
    <property type="entry name" value="DUF58 DOMAIN-CONTAINING PROTEIN"/>
    <property type="match status" value="1"/>
</dbReference>
<proteinExistence type="predicted"/>
<keyword evidence="4" id="KW-1185">Reference proteome</keyword>
<name>A0A839K482_9FIRM</name>
<feature type="domain" description="DUF58" evidence="2">
    <location>
        <begin position="194"/>
        <end position="239"/>
    </location>
</feature>
<protein>
    <submittedName>
        <fullName evidence="3">DUF58 domain-containing protein</fullName>
    </submittedName>
</protein>
<evidence type="ECO:0000313" key="4">
    <source>
        <dbReference type="Proteomes" id="UP000574276"/>
    </source>
</evidence>
<dbReference type="AlphaFoldDB" id="A0A839K482"/>
<dbReference type="RefSeq" id="WP_228354237.1">
    <property type="nucleotide sequence ID" value="NZ_JACEGA010000001.1"/>
</dbReference>
<comment type="caution">
    <text evidence="3">The sequence shown here is derived from an EMBL/GenBank/DDBJ whole genome shotgun (WGS) entry which is preliminary data.</text>
</comment>
<feature type="transmembrane region" description="Helical" evidence="1">
    <location>
        <begin position="29"/>
        <end position="50"/>
    </location>
</feature>
<dbReference type="InterPro" id="IPR002881">
    <property type="entry name" value="DUF58"/>
</dbReference>
<keyword evidence="1" id="KW-1133">Transmembrane helix</keyword>
<keyword evidence="1" id="KW-0472">Membrane</keyword>
<evidence type="ECO:0000259" key="2">
    <source>
        <dbReference type="Pfam" id="PF01882"/>
    </source>
</evidence>
<accession>A0A839K482</accession>
<sequence>MKINRLICILSIIGSGIFASYYGGNIPYALFYLTILIPVIAFIYTLYVYFRFKLYQTMDSFLVVKGDWTGYSFIIANEDYVTFRNIKVNFLHDKSTIESTSQDVNYSLLPSERERLDTKIKCNYRGEYYVGVDSIVITDFLYLFAITYPISSKIKAVVLPRVVPVEQLGIAPPQIDVKNPRRFSNTAEGELDTELRKYSPGDSRKRIHWKATARQRELLTRQYQNIPKSEIVLFMDLMKIKEDELKVVISEDKIIESVLAISNYYALRGTPSQIIYDMDGKRQIDISSKEEFNAFYTACVSIRFQSNTPIHELVRDRMHRGDEGLFYVIATHSLTKELYLTSWQVLSSGNHVSILFISDDITDKTKELIDSMKLSGISVYQIMSEDEIGTVLNREVG</sequence>
<gene>
    <name evidence="3" type="ORF">H0486_17550</name>
</gene>
<evidence type="ECO:0000313" key="3">
    <source>
        <dbReference type="EMBL" id="MBB2184674.1"/>
    </source>
</evidence>
<dbReference type="Pfam" id="PF01882">
    <property type="entry name" value="DUF58"/>
    <property type="match status" value="1"/>
</dbReference>
<evidence type="ECO:0000256" key="1">
    <source>
        <dbReference type="SAM" id="Phobius"/>
    </source>
</evidence>
<dbReference type="PANTHER" id="PTHR34351">
    <property type="entry name" value="SLR1927 PROTEIN-RELATED"/>
    <property type="match status" value="1"/>
</dbReference>
<reference evidence="3 4" key="1">
    <citation type="submission" date="2020-07" db="EMBL/GenBank/DDBJ databases">
        <title>Characterization and genome sequencing of isolate MD1, a novel member within the family Lachnospiraceae.</title>
        <authorList>
            <person name="Rettenmaier R."/>
            <person name="Di Bello L."/>
            <person name="Zinser C."/>
            <person name="Scheitz K."/>
            <person name="Liebl W."/>
            <person name="Zverlov V."/>
        </authorList>
    </citation>
    <scope>NUCLEOTIDE SEQUENCE [LARGE SCALE GENOMIC DNA]</scope>
    <source>
        <strain evidence="3 4">MD1</strain>
    </source>
</reference>
<keyword evidence="1" id="KW-0812">Transmembrane</keyword>
<dbReference type="Proteomes" id="UP000574276">
    <property type="component" value="Unassembled WGS sequence"/>
</dbReference>
<organism evidence="3 4">
    <name type="scientific">Variimorphobacter saccharofermentans</name>
    <dbReference type="NCBI Taxonomy" id="2755051"/>
    <lineage>
        <taxon>Bacteria</taxon>
        <taxon>Bacillati</taxon>
        <taxon>Bacillota</taxon>
        <taxon>Clostridia</taxon>
        <taxon>Lachnospirales</taxon>
        <taxon>Lachnospiraceae</taxon>
        <taxon>Variimorphobacter</taxon>
    </lineage>
</organism>
<feature type="transmembrane region" description="Helical" evidence="1">
    <location>
        <begin position="128"/>
        <end position="150"/>
    </location>
</feature>